<reference evidence="3" key="1">
    <citation type="submission" date="2021-01" db="EMBL/GenBank/DDBJ databases">
        <authorList>
            <person name="Corre E."/>
            <person name="Pelletier E."/>
            <person name="Niang G."/>
            <person name="Scheremetjew M."/>
            <person name="Finn R."/>
            <person name="Kale V."/>
            <person name="Holt S."/>
            <person name="Cochrane G."/>
            <person name="Meng A."/>
            <person name="Brown T."/>
            <person name="Cohen L."/>
        </authorList>
    </citation>
    <scope>NUCLEOTIDE SEQUENCE</scope>
    <source>
        <strain evidence="3">CCMP722</strain>
    </source>
</reference>
<dbReference type="AlphaFoldDB" id="A0A7S0MX66"/>
<protein>
    <submittedName>
        <fullName evidence="3">Uncharacterized protein</fullName>
    </submittedName>
</protein>
<feature type="compositionally biased region" description="Polar residues" evidence="2">
    <location>
        <begin position="354"/>
        <end position="365"/>
    </location>
</feature>
<evidence type="ECO:0000256" key="1">
    <source>
        <dbReference type="SAM" id="Coils"/>
    </source>
</evidence>
<organism evidence="3">
    <name type="scientific">Pyramimonas obovata</name>
    <dbReference type="NCBI Taxonomy" id="1411642"/>
    <lineage>
        <taxon>Eukaryota</taxon>
        <taxon>Viridiplantae</taxon>
        <taxon>Chlorophyta</taxon>
        <taxon>Pyramimonadophyceae</taxon>
        <taxon>Pyramimonadales</taxon>
        <taxon>Pyramimonadaceae</taxon>
        <taxon>Pyramimonas</taxon>
        <taxon>Pyramimonas incertae sedis</taxon>
    </lineage>
</organism>
<gene>
    <name evidence="3" type="ORF">POBO1169_LOCUS1681</name>
</gene>
<accession>A0A7S0MX66</accession>
<feature type="compositionally biased region" description="Polar residues" evidence="2">
    <location>
        <begin position="110"/>
        <end position="120"/>
    </location>
</feature>
<feature type="compositionally biased region" description="Basic and acidic residues" evidence="2">
    <location>
        <begin position="51"/>
        <end position="61"/>
    </location>
</feature>
<evidence type="ECO:0000256" key="2">
    <source>
        <dbReference type="SAM" id="MobiDB-lite"/>
    </source>
</evidence>
<dbReference type="EMBL" id="HBFA01003372">
    <property type="protein sequence ID" value="CAD8650794.1"/>
    <property type="molecule type" value="Transcribed_RNA"/>
</dbReference>
<feature type="compositionally biased region" description="Basic residues" evidence="2">
    <location>
        <begin position="22"/>
        <end position="34"/>
    </location>
</feature>
<feature type="region of interest" description="Disordered" evidence="2">
    <location>
        <begin position="298"/>
        <end position="392"/>
    </location>
</feature>
<name>A0A7S0MX66_9CHLO</name>
<feature type="compositionally biased region" description="Basic and acidic residues" evidence="2">
    <location>
        <begin position="1"/>
        <end position="21"/>
    </location>
</feature>
<keyword evidence="1" id="KW-0175">Coiled coil</keyword>
<feature type="coiled-coil region" evidence="1">
    <location>
        <begin position="184"/>
        <end position="237"/>
    </location>
</feature>
<evidence type="ECO:0000313" key="3">
    <source>
        <dbReference type="EMBL" id="CAD8650794.1"/>
    </source>
</evidence>
<proteinExistence type="predicted"/>
<feature type="region of interest" description="Disordered" evidence="2">
    <location>
        <begin position="1"/>
        <end position="125"/>
    </location>
</feature>
<sequence length="450" mass="50852">MDPTREPDAQGDNREADDEHRHGRHPSTHRAARTHRGESHREKKIRSGRYNKPEAPRKPKSMDSSLKQPKHRRHTSNHAASSLPALPTIPDSKQRGVASGRPNKGAPYQEHSNSNNSMVSPRSFPGGFVGEHYQLNPRLRKRLVSPDNWKRDQGHTHWLKSIVRRHEDLKARELKQDHLGEQRVSKMIENIQQAEAKRQQREKENLLLREKRMAETAARLEDLKKQMNKRLSDKQKQLKLRLRSSIQAVTGGMNMLRRASFRNGRPNAEGGSKGSPLSMVDKTKASQLNLAMLAGETPARSMASTPEPPSDDELASSQHQKPDTPDETDTYGSLLGGQHRGKPPEVKQFRRRVSTLSGPPQSSRVPNRGDGRRSSVARAEGGDSDDGPPMHQQVAQGVETLECWQDALPWLEPPEMPARSELLKEEVEAVWEKPGVFKNRMIKLEHTDHL</sequence>